<dbReference type="Proteomes" id="UP000823641">
    <property type="component" value="Unassembled WGS sequence"/>
</dbReference>
<reference evidence="3" key="1">
    <citation type="submission" date="2020-10" db="EMBL/GenBank/DDBJ databases">
        <authorList>
            <person name="Gilroy R."/>
        </authorList>
    </citation>
    <scope>NUCLEOTIDE SEQUENCE</scope>
    <source>
        <strain evidence="3">G3-3990</strain>
    </source>
</reference>
<dbReference type="EMBL" id="JADIMG010000052">
    <property type="protein sequence ID" value="MBO8459712.1"/>
    <property type="molecule type" value="Genomic_DNA"/>
</dbReference>
<dbReference type="InterPro" id="IPR015915">
    <property type="entry name" value="Kelch-typ_b-propeller"/>
</dbReference>
<organism evidence="3 4">
    <name type="scientific">Candidatus Gallipaludibacter merdavium</name>
    <dbReference type="NCBI Taxonomy" id="2840839"/>
    <lineage>
        <taxon>Bacteria</taxon>
        <taxon>Pseudomonadati</taxon>
        <taxon>Bacteroidota</taxon>
        <taxon>Bacteroidia</taxon>
        <taxon>Bacteroidales</taxon>
        <taxon>Candidatus Gallipaludibacter</taxon>
    </lineage>
</organism>
<dbReference type="Pfam" id="PF19755">
    <property type="entry name" value="DUF6242"/>
    <property type="match status" value="1"/>
</dbReference>
<sequence length="446" mass="49886">MEISKKHRLGLRAAIGMLCALFVLNSCLNKEYTTVETSDNATVLSLKFDENDSIPHLDEAEFIIDNDNNLIYNKDSLPYQTRIDSVFPSFTFASTAGAALIVDGDTMYLTGNDTVDFTVQPVKLINYASDGIHFKEYDIYVNVHQVEPELFVWTQLCEAVYQHEGSSQKALQKDGAFYVLVSSGLKNYLYVSEDASQWQAHAVEGLPQNMDFRQALVFNGKFYVASAGKLYASDNASVWNETSHSDYEFVNLLYVFNDELWAVVRNVQTGAITFAGSRDAQTWMEGVALPEKFPMSDYAAFTFESRTGKAKAMVMGGITAEGVVCNTRWCTEDGSLWVDYSVEQPEFGSLSGAAVVYYADRLLMFGGVDANNQLFEGPVLESYDEGLHWATPDTTLNKLPDTYAVRTNQSAFVYGTSIYLFGGRTRTQVFSDMWKGKLNKMDFSQQ</sequence>
<proteinExistence type="predicted"/>
<comment type="caution">
    <text evidence="3">The sequence shown here is derived from an EMBL/GenBank/DDBJ whole genome shotgun (WGS) entry which is preliminary data.</text>
</comment>
<accession>A0A9D9HT28</accession>
<evidence type="ECO:0000313" key="4">
    <source>
        <dbReference type="Proteomes" id="UP000823641"/>
    </source>
</evidence>
<dbReference type="Gene3D" id="2.120.10.80">
    <property type="entry name" value="Kelch-type beta propeller"/>
    <property type="match status" value="1"/>
</dbReference>
<evidence type="ECO:0000313" key="3">
    <source>
        <dbReference type="EMBL" id="MBO8459712.1"/>
    </source>
</evidence>
<dbReference type="AlphaFoldDB" id="A0A9D9HT28"/>
<dbReference type="InterPro" id="IPR058667">
    <property type="entry name" value="DUF6242_C"/>
</dbReference>
<feature type="domain" description="DUF6242" evidence="2">
    <location>
        <begin position="147"/>
        <end position="445"/>
    </location>
</feature>
<dbReference type="InterPro" id="IPR046209">
    <property type="entry name" value="DUF6242_N"/>
</dbReference>
<dbReference type="SUPFAM" id="SSF117281">
    <property type="entry name" value="Kelch motif"/>
    <property type="match status" value="1"/>
</dbReference>
<name>A0A9D9HT28_9BACT</name>
<feature type="domain" description="DUF6242" evidence="1">
    <location>
        <begin position="52"/>
        <end position="140"/>
    </location>
</feature>
<dbReference type="Pfam" id="PF25852">
    <property type="entry name" value="DUF6242_C"/>
    <property type="match status" value="1"/>
</dbReference>
<evidence type="ECO:0000259" key="2">
    <source>
        <dbReference type="Pfam" id="PF25852"/>
    </source>
</evidence>
<gene>
    <name evidence="3" type="ORF">IAA73_05180</name>
</gene>
<evidence type="ECO:0000259" key="1">
    <source>
        <dbReference type="Pfam" id="PF19755"/>
    </source>
</evidence>
<protein>
    <submittedName>
        <fullName evidence="3">Uncharacterized protein</fullName>
    </submittedName>
</protein>
<reference evidence="3" key="2">
    <citation type="journal article" date="2021" name="PeerJ">
        <title>Extensive microbial diversity within the chicken gut microbiome revealed by metagenomics and culture.</title>
        <authorList>
            <person name="Gilroy R."/>
            <person name="Ravi A."/>
            <person name="Getino M."/>
            <person name="Pursley I."/>
            <person name="Horton D.L."/>
            <person name="Alikhan N.F."/>
            <person name="Baker D."/>
            <person name="Gharbi K."/>
            <person name="Hall N."/>
            <person name="Watson M."/>
            <person name="Adriaenssens E.M."/>
            <person name="Foster-Nyarko E."/>
            <person name="Jarju S."/>
            <person name="Secka A."/>
            <person name="Antonio M."/>
            <person name="Oren A."/>
            <person name="Chaudhuri R.R."/>
            <person name="La Ragione R."/>
            <person name="Hildebrand F."/>
            <person name="Pallen M.J."/>
        </authorList>
    </citation>
    <scope>NUCLEOTIDE SEQUENCE</scope>
    <source>
        <strain evidence="3">G3-3990</strain>
    </source>
</reference>